<proteinExistence type="predicted"/>
<comment type="caution">
    <text evidence="1">The sequence shown here is derived from an EMBL/GenBank/DDBJ whole genome shotgun (WGS) entry which is preliminary data.</text>
</comment>
<reference evidence="1" key="1">
    <citation type="submission" date="2021-08" db="EMBL/GenBank/DDBJ databases">
        <title>The first chromosome-level gecko genome reveals the dynamic sex chromosomes of Neotropical dwarf geckos (Sphaerodactylidae: Sphaerodactylus).</title>
        <authorList>
            <person name="Pinto B.J."/>
            <person name="Keating S.E."/>
            <person name="Gamble T."/>
        </authorList>
    </citation>
    <scope>NUCLEOTIDE SEQUENCE</scope>
    <source>
        <strain evidence="1">TG3544</strain>
    </source>
</reference>
<gene>
    <name evidence="1" type="ORF">K3G42_010438</name>
</gene>
<dbReference type="Proteomes" id="UP000827872">
    <property type="component" value="Linkage Group LG07"/>
</dbReference>
<accession>A0ACB8EPN5</accession>
<name>A0ACB8EPN5_9SAUR</name>
<dbReference type="EMBL" id="CM037620">
    <property type="protein sequence ID" value="KAH7994582.1"/>
    <property type="molecule type" value="Genomic_DNA"/>
</dbReference>
<evidence type="ECO:0000313" key="2">
    <source>
        <dbReference type="Proteomes" id="UP000827872"/>
    </source>
</evidence>
<sequence>MSALALPCHEPRRDTPLPKAPNSSSSSASAPASAGRHVRSYNHLRGDARWRKLYSFNKFFLQIEQNGKVSGTKSHDCLDMAPV</sequence>
<evidence type="ECO:0000313" key="1">
    <source>
        <dbReference type="EMBL" id="KAH7994582.1"/>
    </source>
</evidence>
<organism evidence="1 2">
    <name type="scientific">Sphaerodactylus townsendi</name>
    <dbReference type="NCBI Taxonomy" id="933632"/>
    <lineage>
        <taxon>Eukaryota</taxon>
        <taxon>Metazoa</taxon>
        <taxon>Chordata</taxon>
        <taxon>Craniata</taxon>
        <taxon>Vertebrata</taxon>
        <taxon>Euteleostomi</taxon>
        <taxon>Lepidosauria</taxon>
        <taxon>Squamata</taxon>
        <taxon>Bifurcata</taxon>
        <taxon>Gekkota</taxon>
        <taxon>Sphaerodactylidae</taxon>
        <taxon>Sphaerodactylus</taxon>
    </lineage>
</organism>
<protein>
    <submittedName>
        <fullName evidence="1">Uncharacterized protein</fullName>
    </submittedName>
</protein>
<keyword evidence="2" id="KW-1185">Reference proteome</keyword>